<feature type="region of interest" description="Disordered" evidence="1">
    <location>
        <begin position="30"/>
        <end position="61"/>
    </location>
</feature>
<dbReference type="EMBL" id="KZ857402">
    <property type="protein sequence ID" value="RDX49994.1"/>
    <property type="molecule type" value="Genomic_DNA"/>
</dbReference>
<organism evidence="2 3">
    <name type="scientific">Lentinus brumalis</name>
    <dbReference type="NCBI Taxonomy" id="2498619"/>
    <lineage>
        <taxon>Eukaryota</taxon>
        <taxon>Fungi</taxon>
        <taxon>Dikarya</taxon>
        <taxon>Basidiomycota</taxon>
        <taxon>Agaricomycotina</taxon>
        <taxon>Agaricomycetes</taxon>
        <taxon>Polyporales</taxon>
        <taxon>Polyporaceae</taxon>
        <taxon>Lentinus</taxon>
    </lineage>
</organism>
<keyword evidence="3" id="KW-1185">Reference proteome</keyword>
<evidence type="ECO:0000313" key="2">
    <source>
        <dbReference type="EMBL" id="RDX49994.1"/>
    </source>
</evidence>
<dbReference type="AlphaFoldDB" id="A0A371DBS1"/>
<reference evidence="2 3" key="1">
    <citation type="journal article" date="2018" name="Biotechnol. Biofuels">
        <title>Integrative visual omics of the white-rot fungus Polyporus brumalis exposes the biotechnological potential of its oxidative enzymes for delignifying raw plant biomass.</title>
        <authorList>
            <person name="Miyauchi S."/>
            <person name="Rancon A."/>
            <person name="Drula E."/>
            <person name="Hage H."/>
            <person name="Chaduli D."/>
            <person name="Favel A."/>
            <person name="Grisel S."/>
            <person name="Henrissat B."/>
            <person name="Herpoel-Gimbert I."/>
            <person name="Ruiz-Duenas F.J."/>
            <person name="Chevret D."/>
            <person name="Hainaut M."/>
            <person name="Lin J."/>
            <person name="Wang M."/>
            <person name="Pangilinan J."/>
            <person name="Lipzen A."/>
            <person name="Lesage-Meessen L."/>
            <person name="Navarro D."/>
            <person name="Riley R."/>
            <person name="Grigoriev I.V."/>
            <person name="Zhou S."/>
            <person name="Raouche S."/>
            <person name="Rosso M.N."/>
        </authorList>
    </citation>
    <scope>NUCLEOTIDE SEQUENCE [LARGE SCALE GENOMIC DNA]</scope>
    <source>
        <strain evidence="2 3">BRFM 1820</strain>
    </source>
</reference>
<evidence type="ECO:0000313" key="3">
    <source>
        <dbReference type="Proteomes" id="UP000256964"/>
    </source>
</evidence>
<feature type="compositionally biased region" description="Basic and acidic residues" evidence="1">
    <location>
        <begin position="42"/>
        <end position="57"/>
    </location>
</feature>
<sequence>MPDAPKVDQQWEYAFQFSLPIQAVAPLSRDPNLRPLPADNAYHTESDSDADAAERRPPTMHSNRLTTVNMDVQNLIMSLLHTPDLSALMRTCRYLLDTGLLALCARIPQQVLKQGARVASFYEFLRAHAGPLSRTHLITDLHFNLPFQASDYWDTPGDGQRAQHVDAFLGILRSCRNLRRLRIDGWFKDLPASLLLHTLATSLPELEELSLAIPRRDVEDKDLRKLGRLRRARKITIQASSFTSLHTLQPLAGALVELDRIRIREDDTSLRFRNVQTLGVWTGRDAAWLERVSTTFPNVAVLLLRPRIGSRGQHRCYDDEGRAGDDSLRDHNKLQWRSTCPNAWPSLRAIWTHNLCGLYCLGVSRHIDAISVPLEPPDVAYLLPALLADSQPGLLELRVDLLECGDQPDGLGLMTASAGSMVPRLTLSIDIVYHQYRCQEKPLLELLARGLCNLSLTHILVRYRVGSSPLTAENAVLVAAFASEHARLLAQSSPTLRWVGMDICGFGLRCWEVSRSPSPPSSVPSSATEGVPHVVTLVQVSEQEGRRTMEAESMDVFATIRP</sequence>
<accession>A0A371DBS1</accession>
<dbReference type="InterPro" id="IPR032675">
    <property type="entry name" value="LRR_dom_sf"/>
</dbReference>
<evidence type="ECO:0000256" key="1">
    <source>
        <dbReference type="SAM" id="MobiDB-lite"/>
    </source>
</evidence>
<dbReference type="Proteomes" id="UP000256964">
    <property type="component" value="Unassembled WGS sequence"/>
</dbReference>
<name>A0A371DBS1_9APHY</name>
<dbReference type="OrthoDB" id="2753254at2759"/>
<gene>
    <name evidence="2" type="ORF">OH76DRAFT_1556156</name>
</gene>
<dbReference type="Gene3D" id="3.80.10.10">
    <property type="entry name" value="Ribonuclease Inhibitor"/>
    <property type="match status" value="1"/>
</dbReference>
<proteinExistence type="predicted"/>
<protein>
    <submittedName>
        <fullName evidence="2">Uncharacterized protein</fullName>
    </submittedName>
</protein>